<name>A0A7S2FYF1_9STRA</name>
<accession>A0A7S2FYF1</accession>
<gene>
    <name evidence="1" type="ORF">DSPE1174_LOCUS13486</name>
</gene>
<evidence type="ECO:0000313" key="1">
    <source>
        <dbReference type="EMBL" id="CAD9420586.1"/>
    </source>
</evidence>
<sequence>MPQSSATTGRTWTQRGKNIKFSNTDWISAAQNKFRHEQSSCASITGIPFRDRPANLTHDERYVNGFGNIKKTPGLRTVMDNNLQDLLSRKPRQVDITRDGG</sequence>
<reference evidence="1" key="1">
    <citation type="submission" date="2021-01" db="EMBL/GenBank/DDBJ databases">
        <authorList>
            <person name="Corre E."/>
            <person name="Pelletier E."/>
            <person name="Niang G."/>
            <person name="Scheremetjew M."/>
            <person name="Finn R."/>
            <person name="Kale V."/>
            <person name="Holt S."/>
            <person name="Cochrane G."/>
            <person name="Meng A."/>
            <person name="Brown T."/>
            <person name="Cohen L."/>
        </authorList>
    </citation>
    <scope>NUCLEOTIDE SEQUENCE</scope>
    <source>
        <strain evidence="1">CCMP1381</strain>
    </source>
</reference>
<organism evidence="1">
    <name type="scientific">Octactis speculum</name>
    <dbReference type="NCBI Taxonomy" id="3111310"/>
    <lineage>
        <taxon>Eukaryota</taxon>
        <taxon>Sar</taxon>
        <taxon>Stramenopiles</taxon>
        <taxon>Ochrophyta</taxon>
        <taxon>Dictyochophyceae</taxon>
        <taxon>Dictyochales</taxon>
        <taxon>Dictyochaceae</taxon>
        <taxon>Octactis</taxon>
    </lineage>
</organism>
<protein>
    <submittedName>
        <fullName evidence="1">Uncharacterized protein</fullName>
    </submittedName>
</protein>
<dbReference type="EMBL" id="HBGS01026575">
    <property type="protein sequence ID" value="CAD9420586.1"/>
    <property type="molecule type" value="Transcribed_RNA"/>
</dbReference>
<proteinExistence type="predicted"/>
<dbReference type="AlphaFoldDB" id="A0A7S2FYF1"/>